<name>A0A6N4SW36_CYTH3</name>
<evidence type="ECO:0000313" key="3">
    <source>
        <dbReference type="Proteomes" id="UP000001822"/>
    </source>
</evidence>
<dbReference type="GO" id="GO:0030234">
    <property type="term" value="F:enzyme regulator activity"/>
    <property type="evidence" value="ECO:0007669"/>
    <property type="project" value="InterPro"/>
</dbReference>
<evidence type="ECO:0000313" key="2">
    <source>
        <dbReference type="EMBL" id="ABG60805.1"/>
    </source>
</evidence>
<dbReference type="AlphaFoldDB" id="A0A6N4SW36"/>
<dbReference type="EMBL" id="CP000383">
    <property type="protein sequence ID" value="ABG60805.1"/>
    <property type="molecule type" value="Genomic_DNA"/>
</dbReference>
<dbReference type="SUPFAM" id="SSF54913">
    <property type="entry name" value="GlnB-like"/>
    <property type="match status" value="1"/>
</dbReference>
<dbReference type="GO" id="GO:0005524">
    <property type="term" value="F:ATP binding"/>
    <property type="evidence" value="ECO:0007669"/>
    <property type="project" value="TreeGrafter"/>
</dbReference>
<gene>
    <name evidence="2" type="primary">glnK</name>
    <name evidence="2" type="ordered locus">CHU_3572</name>
</gene>
<dbReference type="Proteomes" id="UP000001822">
    <property type="component" value="Chromosome"/>
</dbReference>
<dbReference type="KEGG" id="chu:CHU_3572"/>
<dbReference type="InterPro" id="IPR017918">
    <property type="entry name" value="N-reg_PII_CS"/>
</dbReference>
<dbReference type="GO" id="GO:0006808">
    <property type="term" value="P:regulation of nitrogen utilization"/>
    <property type="evidence" value="ECO:0007669"/>
    <property type="project" value="InterPro"/>
</dbReference>
<dbReference type="Gene3D" id="3.30.70.120">
    <property type="match status" value="1"/>
</dbReference>
<dbReference type="InterPro" id="IPR015867">
    <property type="entry name" value="N-reg_PII/ATP_PRibTrfase_C"/>
</dbReference>
<dbReference type="PROSITE" id="PS00638">
    <property type="entry name" value="PII_GLNB_CTER"/>
    <property type="match status" value="1"/>
</dbReference>
<proteinExistence type="inferred from homology"/>
<dbReference type="PANTHER" id="PTHR30115">
    <property type="entry name" value="NITROGEN REGULATORY PROTEIN P-II"/>
    <property type="match status" value="1"/>
</dbReference>
<keyword evidence="3" id="KW-1185">Reference proteome</keyword>
<sequence length="105" mass="11475">MVEISAVIRAGKFDEVRDALHAIGVEFFTFYDVKGVTFTKEQKGSYRGTTIYDASSISRRKIDIVVPEIDAAEVVDCIKKAATTGVAGDGKIFVKEVKTSVRISI</sequence>
<reference evidence="2 3" key="1">
    <citation type="journal article" date="2007" name="Appl. Environ. Microbiol.">
        <title>Genome sequence of the cellulolytic gliding bacterium Cytophaga hutchinsonii.</title>
        <authorList>
            <person name="Xie G."/>
            <person name="Bruce D.C."/>
            <person name="Challacombe J.F."/>
            <person name="Chertkov O."/>
            <person name="Detter J.C."/>
            <person name="Gilna P."/>
            <person name="Han C.S."/>
            <person name="Lucas S."/>
            <person name="Misra M."/>
            <person name="Myers G.L."/>
            <person name="Richardson P."/>
            <person name="Tapia R."/>
            <person name="Thayer N."/>
            <person name="Thompson L.S."/>
            <person name="Brettin T.S."/>
            <person name="Henrissat B."/>
            <person name="Wilson D.B."/>
            <person name="McBride M.J."/>
        </authorList>
    </citation>
    <scope>NUCLEOTIDE SEQUENCE [LARGE SCALE GENOMIC DNA]</scope>
    <source>
        <strain evidence="3">ATCC 33406 / DSM 1761 / CIP 103989 / NBRC 15051 / NCIMB 9469 / D465</strain>
    </source>
</reference>
<dbReference type="GO" id="GO:0005829">
    <property type="term" value="C:cytosol"/>
    <property type="evidence" value="ECO:0007669"/>
    <property type="project" value="TreeGrafter"/>
</dbReference>
<accession>A0A6N4SW36</accession>
<organism evidence="2 3">
    <name type="scientific">Cytophaga hutchinsonii (strain ATCC 33406 / DSM 1761 / CIP 103989 / NBRC 15051 / NCIMB 9469 / D465)</name>
    <dbReference type="NCBI Taxonomy" id="269798"/>
    <lineage>
        <taxon>Bacteria</taxon>
        <taxon>Pseudomonadati</taxon>
        <taxon>Bacteroidota</taxon>
        <taxon>Cytophagia</taxon>
        <taxon>Cytophagales</taxon>
        <taxon>Cytophagaceae</taxon>
        <taxon>Cytophaga</taxon>
    </lineage>
</organism>
<dbReference type="Pfam" id="PF00543">
    <property type="entry name" value="P-II"/>
    <property type="match status" value="1"/>
</dbReference>
<dbReference type="PROSITE" id="PS51343">
    <property type="entry name" value="PII_GLNB_DOM"/>
    <property type="match status" value="1"/>
</dbReference>
<protein>
    <submittedName>
        <fullName evidence="2">Nitrogen regulatory protein P-II</fullName>
    </submittedName>
</protein>
<dbReference type="PANTHER" id="PTHR30115:SF11">
    <property type="entry name" value="NITROGEN REGULATORY PROTEIN P-II HOMOLOG"/>
    <property type="match status" value="1"/>
</dbReference>
<dbReference type="InterPro" id="IPR011322">
    <property type="entry name" value="N-reg_PII-like_a/b"/>
</dbReference>
<dbReference type="SMART" id="SM00938">
    <property type="entry name" value="P-II"/>
    <property type="match status" value="1"/>
</dbReference>
<dbReference type="PRINTS" id="PR00340">
    <property type="entry name" value="PIIGLNB"/>
</dbReference>
<comment type="similarity">
    <text evidence="1">Belongs to the P(II) protein family.</text>
</comment>
<evidence type="ECO:0000256" key="1">
    <source>
        <dbReference type="RuleBase" id="RU003936"/>
    </source>
</evidence>
<dbReference type="InterPro" id="IPR002187">
    <property type="entry name" value="N-reg_PII"/>
</dbReference>